<reference evidence="5 6" key="1">
    <citation type="submission" date="2018-06" db="EMBL/GenBank/DDBJ databases">
        <title>Genomic Encyclopedia of Type Strains, Phase IV (KMG-IV): sequencing the most valuable type-strain genomes for metagenomic binning, comparative biology and taxonomic classification.</title>
        <authorList>
            <person name="Goeker M."/>
        </authorList>
    </citation>
    <scope>NUCLEOTIDE SEQUENCE [LARGE SCALE GENOMIC DNA]</scope>
    <source>
        <strain evidence="5 6">DSM 25520</strain>
    </source>
</reference>
<organism evidence="5 6">
    <name type="scientific">Eoetvoesiella caeni</name>
    <dbReference type="NCBI Taxonomy" id="645616"/>
    <lineage>
        <taxon>Bacteria</taxon>
        <taxon>Pseudomonadati</taxon>
        <taxon>Pseudomonadota</taxon>
        <taxon>Betaproteobacteria</taxon>
        <taxon>Burkholderiales</taxon>
        <taxon>Alcaligenaceae</taxon>
        <taxon>Eoetvoesiella</taxon>
    </lineage>
</organism>
<gene>
    <name evidence="5" type="ORF">DFR37_102403</name>
</gene>
<proteinExistence type="inferred from homology"/>
<dbReference type="GO" id="GO:0010181">
    <property type="term" value="F:FMN binding"/>
    <property type="evidence" value="ECO:0007669"/>
    <property type="project" value="InterPro"/>
</dbReference>
<evidence type="ECO:0000313" key="6">
    <source>
        <dbReference type="Proteomes" id="UP000253628"/>
    </source>
</evidence>
<comment type="similarity">
    <text evidence="1">Belongs to the non-flavoprotein flavin reductase family.</text>
</comment>
<evidence type="ECO:0000256" key="3">
    <source>
        <dbReference type="SAM" id="MobiDB-lite"/>
    </source>
</evidence>
<dbReference type="OrthoDB" id="9792858at2"/>
<keyword evidence="2" id="KW-0560">Oxidoreductase</keyword>
<name>A0A366HHI1_9BURK</name>
<feature type="domain" description="Flavin reductase like" evidence="4">
    <location>
        <begin position="34"/>
        <end position="179"/>
    </location>
</feature>
<evidence type="ECO:0000256" key="1">
    <source>
        <dbReference type="ARBA" id="ARBA00008898"/>
    </source>
</evidence>
<accession>A0A366HHI1</accession>
<evidence type="ECO:0000256" key="2">
    <source>
        <dbReference type="ARBA" id="ARBA00023002"/>
    </source>
</evidence>
<dbReference type="SUPFAM" id="SSF50475">
    <property type="entry name" value="FMN-binding split barrel"/>
    <property type="match status" value="1"/>
</dbReference>
<dbReference type="Gene3D" id="2.30.110.10">
    <property type="entry name" value="Electron Transport, Fmn-binding Protein, Chain A"/>
    <property type="match status" value="1"/>
</dbReference>
<feature type="region of interest" description="Disordered" evidence="3">
    <location>
        <begin position="1"/>
        <end position="25"/>
    </location>
</feature>
<dbReference type="PANTHER" id="PTHR30466:SF11">
    <property type="entry name" value="FLAVIN-DEPENDENT MONOOXYGENASE, REDUCTASE SUBUNIT HSAB"/>
    <property type="match status" value="1"/>
</dbReference>
<comment type="caution">
    <text evidence="5">The sequence shown here is derived from an EMBL/GenBank/DDBJ whole genome shotgun (WGS) entry which is preliminary data.</text>
</comment>
<dbReference type="Pfam" id="PF01613">
    <property type="entry name" value="Flavin_Reduct"/>
    <property type="match status" value="1"/>
</dbReference>
<dbReference type="Proteomes" id="UP000253628">
    <property type="component" value="Unassembled WGS sequence"/>
</dbReference>
<dbReference type="InterPro" id="IPR050268">
    <property type="entry name" value="NADH-dep_flavin_reductase"/>
</dbReference>
<sequence>MIPATQAADGRSRYPRIDGHTDLSHDPRDLRNALGKFATGVCVITTRGPDGKLEGLTANSFCSVSLDPPIVLWSLRKDAGSLATFERASHFCINVLHARQVEISRHFCSPQLNKFEGLTDEFFDGLDGVPTLKDALATFECEQIEHHGVGDHIVFYGAVKRYAYSQATPLAFHAGTYTTVQPLSD</sequence>
<dbReference type="InterPro" id="IPR012349">
    <property type="entry name" value="Split_barrel_FMN-bd"/>
</dbReference>
<dbReference type="SMART" id="SM00903">
    <property type="entry name" value="Flavin_Reduct"/>
    <property type="match status" value="1"/>
</dbReference>
<protein>
    <submittedName>
        <fullName evidence="5">Flavin reductase (DIM6/NTAB) family NADH-FMN oxidoreductase RutF</fullName>
    </submittedName>
</protein>
<dbReference type="InterPro" id="IPR002563">
    <property type="entry name" value="Flavin_Rdtase-like_dom"/>
</dbReference>
<feature type="compositionally biased region" description="Basic and acidic residues" evidence="3">
    <location>
        <begin position="10"/>
        <end position="25"/>
    </location>
</feature>
<dbReference type="GO" id="GO:0042602">
    <property type="term" value="F:riboflavin reductase (NADPH) activity"/>
    <property type="evidence" value="ECO:0007669"/>
    <property type="project" value="TreeGrafter"/>
</dbReference>
<dbReference type="AlphaFoldDB" id="A0A366HHI1"/>
<dbReference type="RefSeq" id="WP_113932241.1">
    <property type="nucleotide sequence ID" value="NZ_JACCEU010000002.1"/>
</dbReference>
<dbReference type="EMBL" id="QNRQ01000002">
    <property type="protein sequence ID" value="RBP42019.1"/>
    <property type="molecule type" value="Genomic_DNA"/>
</dbReference>
<keyword evidence="6" id="KW-1185">Reference proteome</keyword>
<evidence type="ECO:0000259" key="4">
    <source>
        <dbReference type="SMART" id="SM00903"/>
    </source>
</evidence>
<evidence type="ECO:0000313" key="5">
    <source>
        <dbReference type="EMBL" id="RBP42019.1"/>
    </source>
</evidence>
<dbReference type="PANTHER" id="PTHR30466">
    <property type="entry name" value="FLAVIN REDUCTASE"/>
    <property type="match status" value="1"/>
</dbReference>